<dbReference type="Pfam" id="PF00668">
    <property type="entry name" value="Condensation"/>
    <property type="match status" value="1"/>
</dbReference>
<dbReference type="Pfam" id="PF00550">
    <property type="entry name" value="PP-binding"/>
    <property type="match status" value="1"/>
</dbReference>
<keyword evidence="3" id="KW-0597">Phosphoprotein</keyword>
<dbReference type="FunFam" id="1.10.1200.10:FF:000016">
    <property type="entry name" value="Non-ribosomal peptide synthase"/>
    <property type="match status" value="1"/>
</dbReference>
<feature type="domain" description="Carrier" evidence="4">
    <location>
        <begin position="1034"/>
        <end position="1109"/>
    </location>
</feature>
<dbReference type="FunFam" id="2.30.38.10:FF:000001">
    <property type="entry name" value="Non-ribosomal peptide synthetase PvdI"/>
    <property type="match status" value="1"/>
</dbReference>
<dbReference type="GO" id="GO:0072330">
    <property type="term" value="P:monocarboxylic acid biosynthetic process"/>
    <property type="evidence" value="ECO:0007669"/>
    <property type="project" value="UniProtKB-ARBA"/>
</dbReference>
<dbReference type="InterPro" id="IPR023213">
    <property type="entry name" value="CAT-like_dom_sf"/>
</dbReference>
<dbReference type="RefSeq" id="WP_113619985.1">
    <property type="nucleotide sequence ID" value="NZ_QFFJ01000003.1"/>
</dbReference>
<dbReference type="FunFam" id="3.40.50.12780:FF:000012">
    <property type="entry name" value="Non-ribosomal peptide synthetase"/>
    <property type="match status" value="1"/>
</dbReference>
<dbReference type="InterPro" id="IPR006162">
    <property type="entry name" value="Ppantetheine_attach_site"/>
</dbReference>
<evidence type="ECO:0000259" key="4">
    <source>
        <dbReference type="PROSITE" id="PS50075"/>
    </source>
</evidence>
<dbReference type="Gene3D" id="3.30.300.30">
    <property type="match status" value="1"/>
</dbReference>
<dbReference type="Gene3D" id="3.30.559.10">
    <property type="entry name" value="Chloramphenicol acetyltransferase-like domain"/>
    <property type="match status" value="1"/>
</dbReference>
<dbReference type="InterPro" id="IPR001242">
    <property type="entry name" value="Condensation_dom"/>
</dbReference>
<dbReference type="InterPro" id="IPR020459">
    <property type="entry name" value="AMP-binding"/>
</dbReference>
<dbReference type="PANTHER" id="PTHR45527">
    <property type="entry name" value="NONRIBOSOMAL PEPTIDE SYNTHETASE"/>
    <property type="match status" value="1"/>
</dbReference>
<dbReference type="Gene3D" id="3.40.50.980">
    <property type="match status" value="2"/>
</dbReference>
<sequence>MEKFVKELDDLGLTLRARNGELLLFGKNNKLNTREILNNKANQHIPGFIRENKEALLVYLHEKKQAEYGSKLSLDKISAIYELSPLQEGILFHSLYDQQITTYITQFRLELPDELNITAFKAAWDRLVRNHSILRTAFIYEKVSIPVQCVYKEVTLPFDIVDYSQLDGEELEERFERLLAEDRQRRFNFEVPPLMRITLVKVAEKSYRMIWTKHHILWDGWSGQVVISEVLKAYEQYAGGEKPAEMEEDLYEDYIKYINKIDFFQEKRFWKKYLEGFEEASLLPFVSNTIVRNKGIGNFREVTLVFDEQVTRQLNQYTQSLHITPNTLLQGVWAFLLSRYCGKQDVVFGATVSGRPAEMKYDKKVGLYINTLPFRAQIDPDRKVADWLQELQHKHVETREYQYTAINQIQQWAGITGDLFDSILVFNNYPLSEASKSGTRPVNIGSVEIAENNNYLLSVQPVLQDKLIVDFKYNSSLLNTAYVEMISRHFNQVVRELIARPEVVLSDICWLNDAERVQLLTRFNDTARHYPADRTIVDIFERQVGKTPDSTAVVFNEEVLTYRELHERSDRLAWYLRTQVGLKAGDLVGVMMSRSIWQVVAVLGTLKAGAAYVPIDISYPEDRKRYIVEDTALRTLLIESASMFDVLEWNVPIISLDIQYSSFEMPADYQRDYTIDPSDTAYVIYTSGSTGKPKGVMIAHTSNVNMSLDQIERFGIMASDRVLQFASLSFDASVSEIFMALYCGASLVLIPDAVIADTDRFLAYLTSHGVTVATLPPLYLHTLDRERFGFMRVIITAGEAALPVDVFHYALVSEYYNAYGPTECAVCVSIYKASPVDAPNKAIPVGKPLANMQVYILDGALSLLPIGAEGEIYVGGVGLAKGYLNRPELTAEKFVANPFGTGRLYKTGDRGRWLPDGNIEFLGRTDEQVKIRGYRIELGEISTILGEMNAIREHVVMAKEDKHGGKRLVAYVVPDGEAYTKEQLTASLAARLPEYMIPALVELDALPLTVSGKVDRKALQELDDAGQRQNPYEAPRNDMEAKLVSIWEDLLGAKPIGIHDDFFTLGGHSLLVIRAVAAVQKEFNVKISVTAWFELSTVAALAGYITYTAKQAPEAETAAAEFETFDL</sequence>
<dbReference type="NCBIfam" id="TIGR01733">
    <property type="entry name" value="AA-adenyl-dom"/>
    <property type="match status" value="1"/>
</dbReference>
<dbReference type="Gene3D" id="1.10.1200.10">
    <property type="entry name" value="ACP-like"/>
    <property type="match status" value="1"/>
</dbReference>
<keyword evidence="2" id="KW-0596">Phosphopantetheine</keyword>
<dbReference type="PRINTS" id="PR00154">
    <property type="entry name" value="AMPBINDING"/>
</dbReference>
<dbReference type="InterPro" id="IPR010071">
    <property type="entry name" value="AA_adenyl_dom"/>
</dbReference>
<accession>A0A365XPW0</accession>
<dbReference type="FunFam" id="3.30.300.30:FF:000010">
    <property type="entry name" value="Enterobactin synthetase component F"/>
    <property type="match status" value="1"/>
</dbReference>
<evidence type="ECO:0000256" key="3">
    <source>
        <dbReference type="ARBA" id="ARBA00022553"/>
    </source>
</evidence>
<dbReference type="PROSITE" id="PS00455">
    <property type="entry name" value="AMP_BINDING"/>
    <property type="match status" value="1"/>
</dbReference>
<organism evidence="5 6">
    <name type="scientific">Chitinophaga flava</name>
    <dbReference type="NCBI Taxonomy" id="2259036"/>
    <lineage>
        <taxon>Bacteria</taxon>
        <taxon>Pseudomonadati</taxon>
        <taxon>Bacteroidota</taxon>
        <taxon>Chitinophagia</taxon>
        <taxon>Chitinophagales</taxon>
        <taxon>Chitinophagaceae</taxon>
        <taxon>Chitinophaga</taxon>
    </lineage>
</organism>
<dbReference type="CDD" id="cd19543">
    <property type="entry name" value="DCL_NRPS"/>
    <property type="match status" value="1"/>
</dbReference>
<dbReference type="FunFam" id="3.40.50.980:FF:000001">
    <property type="entry name" value="Non-ribosomal peptide synthetase"/>
    <property type="match status" value="1"/>
</dbReference>
<dbReference type="Gene3D" id="2.30.38.10">
    <property type="entry name" value="Luciferase, Domain 3"/>
    <property type="match status" value="1"/>
</dbReference>
<dbReference type="InterPro" id="IPR045851">
    <property type="entry name" value="AMP-bd_C_sf"/>
</dbReference>
<comment type="cofactor">
    <cofactor evidence="1">
        <name>pantetheine 4'-phosphate</name>
        <dbReference type="ChEBI" id="CHEBI:47942"/>
    </cofactor>
</comment>
<dbReference type="EMBL" id="QFFJ01000003">
    <property type="protein sequence ID" value="RBL88158.1"/>
    <property type="molecule type" value="Genomic_DNA"/>
</dbReference>
<dbReference type="InterPro" id="IPR000873">
    <property type="entry name" value="AMP-dep_synth/lig_dom"/>
</dbReference>
<dbReference type="GO" id="GO:0044550">
    <property type="term" value="P:secondary metabolite biosynthetic process"/>
    <property type="evidence" value="ECO:0007669"/>
    <property type="project" value="UniProtKB-ARBA"/>
</dbReference>
<evidence type="ECO:0000256" key="2">
    <source>
        <dbReference type="ARBA" id="ARBA00022450"/>
    </source>
</evidence>
<dbReference type="Pfam" id="PF00501">
    <property type="entry name" value="AMP-binding"/>
    <property type="match status" value="1"/>
</dbReference>
<dbReference type="SUPFAM" id="SSF47336">
    <property type="entry name" value="ACP-like"/>
    <property type="match status" value="1"/>
</dbReference>
<evidence type="ECO:0000313" key="5">
    <source>
        <dbReference type="EMBL" id="RBL88158.1"/>
    </source>
</evidence>
<dbReference type="OrthoDB" id="9778383at2"/>
<evidence type="ECO:0000256" key="1">
    <source>
        <dbReference type="ARBA" id="ARBA00001957"/>
    </source>
</evidence>
<protein>
    <recommendedName>
        <fullName evidence="4">Carrier domain-containing protein</fullName>
    </recommendedName>
</protein>
<dbReference type="PANTHER" id="PTHR45527:SF1">
    <property type="entry name" value="FATTY ACID SYNTHASE"/>
    <property type="match status" value="1"/>
</dbReference>
<dbReference type="InterPro" id="IPR025110">
    <property type="entry name" value="AMP-bd_C"/>
</dbReference>
<keyword evidence="6" id="KW-1185">Reference proteome</keyword>
<dbReference type="GO" id="GO:0043041">
    <property type="term" value="P:amino acid activation for nonribosomal peptide biosynthetic process"/>
    <property type="evidence" value="ECO:0007669"/>
    <property type="project" value="TreeGrafter"/>
</dbReference>
<dbReference type="Pfam" id="PF13193">
    <property type="entry name" value="AMP-binding_C"/>
    <property type="match status" value="1"/>
</dbReference>
<proteinExistence type="predicted"/>
<reference evidence="5 6" key="1">
    <citation type="submission" date="2018-05" db="EMBL/GenBank/DDBJ databases">
        <title>Chitinophaga sp. K3CV102501T nov., isolated from isolated from a monsoon evergreen broad-leaved forest soil.</title>
        <authorList>
            <person name="Lv Y."/>
        </authorList>
    </citation>
    <scope>NUCLEOTIDE SEQUENCE [LARGE SCALE GENOMIC DNA]</scope>
    <source>
        <strain evidence="5 6">GDMCC 1.1325</strain>
    </source>
</reference>
<dbReference type="InterPro" id="IPR009081">
    <property type="entry name" value="PP-bd_ACP"/>
</dbReference>
<dbReference type="PROSITE" id="PS00012">
    <property type="entry name" value="PHOSPHOPANTETHEINE"/>
    <property type="match status" value="1"/>
</dbReference>
<dbReference type="CDD" id="cd05930">
    <property type="entry name" value="A_NRPS"/>
    <property type="match status" value="1"/>
</dbReference>
<dbReference type="GO" id="GO:0031177">
    <property type="term" value="F:phosphopantetheine binding"/>
    <property type="evidence" value="ECO:0007669"/>
    <property type="project" value="TreeGrafter"/>
</dbReference>
<dbReference type="InterPro" id="IPR020845">
    <property type="entry name" value="AMP-binding_CS"/>
</dbReference>
<dbReference type="Gene3D" id="3.30.559.30">
    <property type="entry name" value="Nonribosomal peptide synthetase, condensation domain"/>
    <property type="match status" value="1"/>
</dbReference>
<dbReference type="AlphaFoldDB" id="A0A365XPW0"/>
<dbReference type="GO" id="GO:0005737">
    <property type="term" value="C:cytoplasm"/>
    <property type="evidence" value="ECO:0007669"/>
    <property type="project" value="TreeGrafter"/>
</dbReference>
<dbReference type="SUPFAM" id="SSF52777">
    <property type="entry name" value="CoA-dependent acyltransferases"/>
    <property type="match status" value="2"/>
</dbReference>
<dbReference type="PROSITE" id="PS50075">
    <property type="entry name" value="CARRIER"/>
    <property type="match status" value="1"/>
</dbReference>
<dbReference type="GO" id="GO:0003824">
    <property type="term" value="F:catalytic activity"/>
    <property type="evidence" value="ECO:0007669"/>
    <property type="project" value="InterPro"/>
</dbReference>
<comment type="caution">
    <text evidence="5">The sequence shown here is derived from an EMBL/GenBank/DDBJ whole genome shotgun (WGS) entry which is preliminary data.</text>
</comment>
<dbReference type="SUPFAM" id="SSF56801">
    <property type="entry name" value="Acetyl-CoA synthetase-like"/>
    <property type="match status" value="1"/>
</dbReference>
<gene>
    <name evidence="5" type="ORF">DF182_32065</name>
</gene>
<dbReference type="InterPro" id="IPR036736">
    <property type="entry name" value="ACP-like_sf"/>
</dbReference>
<dbReference type="Proteomes" id="UP000253410">
    <property type="component" value="Unassembled WGS sequence"/>
</dbReference>
<evidence type="ECO:0000313" key="6">
    <source>
        <dbReference type="Proteomes" id="UP000253410"/>
    </source>
</evidence>
<name>A0A365XPW0_9BACT</name>